<reference evidence="22 23" key="2">
    <citation type="submission" date="2018-11" db="EMBL/GenBank/DDBJ databases">
        <authorList>
            <consortium name="Pathogen Informatics"/>
        </authorList>
    </citation>
    <scope>NUCLEOTIDE SEQUENCE [LARGE SCALE GENOMIC DNA]</scope>
    <source>
        <strain evidence="22 23">MHpl1</strain>
    </source>
</reference>
<keyword evidence="8" id="KW-0406">Ion transport</keyword>
<feature type="binding site" evidence="16">
    <location>
        <position position="534"/>
    </location>
    <ligand>
        <name>L-glutamate</name>
        <dbReference type="ChEBI" id="CHEBI:29985"/>
    </ligand>
</feature>
<keyword evidence="23" id="KW-1185">Reference proteome</keyword>
<evidence type="ECO:0000256" key="16">
    <source>
        <dbReference type="PIRSR" id="PIRSR601508-1"/>
    </source>
</evidence>
<dbReference type="OrthoDB" id="5984008at2759"/>
<feature type="binding site" evidence="16">
    <location>
        <position position="703"/>
    </location>
    <ligand>
        <name>L-glutamate</name>
        <dbReference type="ChEBI" id="CHEBI:29985"/>
    </ligand>
</feature>
<dbReference type="GO" id="GO:0038023">
    <property type="term" value="F:signaling receptor activity"/>
    <property type="evidence" value="ECO:0007669"/>
    <property type="project" value="InterPro"/>
</dbReference>
<dbReference type="Gene3D" id="3.40.50.2300">
    <property type="match status" value="3"/>
</dbReference>
<dbReference type="FunFam" id="3.40.190.10:FF:000060">
    <property type="entry name" value="Glutamate receptor ionotropic, kainate 1"/>
    <property type="match status" value="1"/>
</dbReference>
<dbReference type="InterPro" id="IPR001508">
    <property type="entry name" value="Iono_Glu_rcpt_met"/>
</dbReference>
<evidence type="ECO:0000259" key="21">
    <source>
        <dbReference type="SMART" id="SM00918"/>
    </source>
</evidence>
<dbReference type="EMBL" id="UZAF01018361">
    <property type="protein sequence ID" value="VDO50848.1"/>
    <property type="molecule type" value="Genomic_DNA"/>
</dbReference>
<keyword evidence="13" id="KW-1071">Ligand-gated ion channel</keyword>
<evidence type="ECO:0000256" key="18">
    <source>
        <dbReference type="PIRSR" id="PIRSR601508-3"/>
    </source>
</evidence>
<evidence type="ECO:0000313" key="23">
    <source>
        <dbReference type="Proteomes" id="UP000268014"/>
    </source>
</evidence>
<dbReference type="Gene3D" id="3.40.190.10">
    <property type="entry name" value="Periplasmic binding protein-like II"/>
    <property type="match status" value="2"/>
</dbReference>
<feature type="transmembrane region" description="Helical" evidence="19">
    <location>
        <begin position="653"/>
        <end position="675"/>
    </location>
</feature>
<evidence type="ECO:0000256" key="19">
    <source>
        <dbReference type="SAM" id="Phobius"/>
    </source>
</evidence>
<feature type="binding site" evidence="16">
    <location>
        <position position="704"/>
    </location>
    <ligand>
        <name>L-glutamate</name>
        <dbReference type="ChEBI" id="CHEBI:29985"/>
    </ligand>
</feature>
<keyword evidence="3" id="KW-1003">Cell membrane</keyword>
<evidence type="ECO:0000256" key="15">
    <source>
        <dbReference type="ARBA" id="ARBA00034104"/>
    </source>
</evidence>
<dbReference type="FunFam" id="3.40.190.10:FF:000189">
    <property type="entry name" value="Glutamate receptor 1"/>
    <property type="match status" value="1"/>
</dbReference>
<dbReference type="SUPFAM" id="SSF53822">
    <property type="entry name" value="Periplasmic binding protein-like I"/>
    <property type="match status" value="1"/>
</dbReference>
<accession>A0A0N4WQY1</accession>
<feature type="transmembrane region" description="Helical" evidence="19">
    <location>
        <begin position="579"/>
        <end position="600"/>
    </location>
</feature>
<dbReference type="PRINTS" id="PR00177">
    <property type="entry name" value="NMDARECEPTOR"/>
</dbReference>
<feature type="binding site" evidence="16">
    <location>
        <position position="763"/>
    </location>
    <ligand>
        <name>L-glutamate</name>
        <dbReference type="ChEBI" id="CHEBI:29985"/>
    </ligand>
</feature>
<evidence type="ECO:0000256" key="6">
    <source>
        <dbReference type="ARBA" id="ARBA00022989"/>
    </source>
</evidence>
<feature type="site" description="Crucial to convey clamshell closure to channel opening" evidence="17">
    <location>
        <position position="682"/>
    </location>
</feature>
<dbReference type="Pfam" id="PF10613">
    <property type="entry name" value="Lig_chan-Glu_bd"/>
    <property type="match status" value="1"/>
</dbReference>
<name>A0A0N4WQY1_HAEPC</name>
<feature type="domain" description="Ionotropic glutamate receptor C-terminal" evidence="20">
    <location>
        <begin position="445"/>
        <end position="806"/>
    </location>
</feature>
<evidence type="ECO:0000256" key="7">
    <source>
        <dbReference type="ARBA" id="ARBA00023018"/>
    </source>
</evidence>
<feature type="binding site" evidence="16">
    <location>
        <position position="539"/>
    </location>
    <ligand>
        <name>L-glutamate</name>
        <dbReference type="ChEBI" id="CHEBI:29985"/>
    </ligand>
</feature>
<dbReference type="STRING" id="6290.A0A0N4WQY1"/>
<feature type="disulfide bond" evidence="18">
    <location>
        <begin position="43"/>
        <end position="317"/>
    </location>
</feature>
<dbReference type="InterPro" id="IPR028082">
    <property type="entry name" value="Peripla_BP_I"/>
</dbReference>
<keyword evidence="5" id="KW-0732">Signal</keyword>
<evidence type="ECO:0000256" key="14">
    <source>
        <dbReference type="ARBA" id="ARBA00023303"/>
    </source>
</evidence>
<keyword evidence="6 19" id="KW-1133">Transmembrane helix</keyword>
<comment type="subcellular location">
    <subcellularLocation>
        <location evidence="15">Postsynaptic cell membrane</location>
        <topology evidence="15">Multi-pass membrane protein</topology>
    </subcellularLocation>
</comment>
<protein>
    <submittedName>
        <fullName evidence="24">Glutamate receptor 1</fullName>
    </submittedName>
</protein>
<dbReference type="PANTHER" id="PTHR18966">
    <property type="entry name" value="IONOTROPIC GLUTAMATE RECEPTOR"/>
    <property type="match status" value="1"/>
</dbReference>
<evidence type="ECO:0000256" key="10">
    <source>
        <dbReference type="ARBA" id="ARBA00023170"/>
    </source>
</evidence>
<dbReference type="GO" id="GO:0045211">
    <property type="term" value="C:postsynaptic membrane"/>
    <property type="evidence" value="ECO:0007669"/>
    <property type="project" value="UniProtKB-SubCell"/>
</dbReference>
<keyword evidence="4 19" id="KW-0812">Transmembrane</keyword>
<feature type="transmembrane region" description="Helical" evidence="19">
    <location>
        <begin position="831"/>
        <end position="852"/>
    </location>
</feature>
<keyword evidence="10" id="KW-0675">Receptor</keyword>
<keyword evidence="11" id="KW-0325">Glycoprotein</keyword>
<evidence type="ECO:0000256" key="3">
    <source>
        <dbReference type="ARBA" id="ARBA00022475"/>
    </source>
</evidence>
<dbReference type="SMART" id="SM00079">
    <property type="entry name" value="PBPe"/>
    <property type="match status" value="1"/>
</dbReference>
<keyword evidence="12" id="KW-0628">Postsynaptic cell membrane</keyword>
<feature type="binding site" evidence="16">
    <location>
        <position position="532"/>
    </location>
    <ligand>
        <name>L-glutamate</name>
        <dbReference type="ChEBI" id="CHEBI:29985"/>
    </ligand>
</feature>
<evidence type="ECO:0000256" key="8">
    <source>
        <dbReference type="ARBA" id="ARBA00023065"/>
    </source>
</evidence>
<evidence type="ECO:0000259" key="20">
    <source>
        <dbReference type="SMART" id="SM00079"/>
    </source>
</evidence>
<dbReference type="InterPro" id="IPR015683">
    <property type="entry name" value="Ionotropic_Glu_rcpt"/>
</dbReference>
<dbReference type="WBParaSite" id="HPLM_0001386201-mRNA-1">
    <property type="protein sequence ID" value="HPLM_0001386201-mRNA-1"/>
    <property type="gene ID" value="HPLM_0001386201"/>
</dbReference>
<evidence type="ECO:0000313" key="22">
    <source>
        <dbReference type="EMBL" id="VDO50848.1"/>
    </source>
</evidence>
<evidence type="ECO:0000256" key="9">
    <source>
        <dbReference type="ARBA" id="ARBA00023136"/>
    </source>
</evidence>
<dbReference type="InterPro" id="IPR001320">
    <property type="entry name" value="Iontro_rcpt_C"/>
</dbReference>
<evidence type="ECO:0000256" key="2">
    <source>
        <dbReference type="ARBA" id="ARBA00022448"/>
    </source>
</evidence>
<dbReference type="AlphaFoldDB" id="A0A0N4WQY1"/>
<evidence type="ECO:0000256" key="12">
    <source>
        <dbReference type="ARBA" id="ARBA00023257"/>
    </source>
</evidence>
<keyword evidence="9 19" id="KW-0472">Membrane</keyword>
<evidence type="ECO:0000313" key="24">
    <source>
        <dbReference type="WBParaSite" id="HPLM_0001386201-mRNA-1"/>
    </source>
</evidence>
<evidence type="ECO:0000256" key="5">
    <source>
        <dbReference type="ARBA" id="ARBA00022729"/>
    </source>
</evidence>
<dbReference type="Proteomes" id="UP000268014">
    <property type="component" value="Unassembled WGS sequence"/>
</dbReference>
<gene>
    <name evidence="22" type="ORF">HPLM_LOCUS13854</name>
</gene>
<dbReference type="Gene3D" id="1.10.287.70">
    <property type="match status" value="1"/>
</dbReference>
<keyword evidence="2" id="KW-0813">Transport</keyword>
<evidence type="ECO:0000256" key="4">
    <source>
        <dbReference type="ARBA" id="ARBA00022692"/>
    </source>
</evidence>
<dbReference type="SUPFAM" id="SSF53850">
    <property type="entry name" value="Periplasmic binding protein-like II"/>
    <property type="match status" value="1"/>
</dbReference>
<dbReference type="Pfam" id="PF00060">
    <property type="entry name" value="Lig_chan"/>
    <property type="match status" value="1"/>
</dbReference>
<comment type="similarity">
    <text evidence="1">Belongs to the glutamate-gated ion channel (TC 1.A.10.1) family.</text>
</comment>
<dbReference type="SMART" id="SM00918">
    <property type="entry name" value="Lig_chan-Glu_bd"/>
    <property type="match status" value="1"/>
</dbReference>
<feature type="disulfide bond" evidence="18">
    <location>
        <begin position="776"/>
        <end position="810"/>
    </location>
</feature>
<keyword evidence="7" id="KW-0770">Synapse</keyword>
<dbReference type="OMA" id="RIASSCW"/>
<evidence type="ECO:0000256" key="13">
    <source>
        <dbReference type="ARBA" id="ARBA00023286"/>
    </source>
</evidence>
<dbReference type="InterPro" id="IPR019594">
    <property type="entry name" value="Glu/Gly-bd"/>
</dbReference>
<dbReference type="FunFam" id="1.10.287.70:FF:000105">
    <property type="entry name" value="Eye-enriched kainate receptor, isoform A"/>
    <property type="match status" value="1"/>
</dbReference>
<reference evidence="24" key="1">
    <citation type="submission" date="2016-04" db="UniProtKB">
        <authorList>
            <consortium name="WormBaseParasite"/>
        </authorList>
    </citation>
    <scope>IDENTIFICATION</scope>
</reference>
<dbReference type="GO" id="GO:0015276">
    <property type="term" value="F:ligand-gated monoatomic ion channel activity"/>
    <property type="evidence" value="ECO:0007669"/>
    <property type="project" value="InterPro"/>
</dbReference>
<keyword evidence="14" id="KW-0407">Ion channel</keyword>
<evidence type="ECO:0000256" key="17">
    <source>
        <dbReference type="PIRSR" id="PIRSR601508-2"/>
    </source>
</evidence>
<proteinExistence type="inferred from homology"/>
<keyword evidence="18" id="KW-1015">Disulfide bond</keyword>
<sequence>MLRLAEWTFNSRTDAVVDVLLGIRELPPLQSSTMMWNLNRIVCDEMKLGFMTMLAGTHTHNYGVYQSIADSMKVPLVDWEVSDVRTADAKRSPMTFSVRPLVDHLLVDYIIHKGWKDIVYIHDGANADRTLHGMFEYLNENSPDYNLFVDNFRAPTDEEFFREFLNDFHRRMSLSQGNVSQGEEANVIQYEGFHEHIFLRTREHTFQPSACGSGFGRWISDENVSESTRRERPCQEGLPLRLREFGNRGLGMLIIKAKRRCSSLSPTLQASSAFAHDALLVAAASLDLTLRKYGLSVFSESFSRHQLFNRGLPGLYCRPHEDTENPDREFEPFEFGDRIAESIKKVVLTHDDGTLTGHIQFDPHTGWRTNYSVTVIEIKPGVNTLNSIKEGSLESYSFFLASSRIKCLQRFQWAQGKGFLLGEALQQNKTNKSSIEKGILPWKLKLNVVTVLVKPFVMVRRSNPGEVPHKGNDRFEGYCIDLLKLLAKNISGFEYEIFLSDGNKYGARQADGSWDGMLGYLLNETADIAVAPLTITQERERAVDFSKPFMTTGISIMIKKPEKQEFNIFSFMEPLGMRIWILTVCSYVGVSLTIFLVSSFSPYEQRVQFNRGEFSVSNEFSMYNSLWFTLAAFMQQGTDILPKALSGRIASSAWWFFTLIIVSSYTANLAAFLTLEKMAPPIESVEDLANQNKIRYGVVKGGSTAAFFEDSTVPLYKKMWDFMQDEHNKFLRDQASESVFVDTYAEGIERVRKSKGKYAFLLEETTNNYEGGRKPCNTMKGSLNLAILYLQEKGELKRLENKWWYDRGQCDQGISDSGASSSLNLSKVAGIFYILMCGMVLSMVTALIEFILRKKKENREKEKVSFIKKLSYYI</sequence>
<feature type="site" description="Interaction with the cone snail toxin Con-ikot-ikot" evidence="17">
    <location>
        <position position="508"/>
    </location>
</feature>
<feature type="domain" description="Ionotropic glutamate receptor L-glutamate and glycine-binding" evidence="21">
    <location>
        <begin position="455"/>
        <end position="523"/>
    </location>
</feature>
<evidence type="ECO:0000256" key="11">
    <source>
        <dbReference type="ARBA" id="ARBA00023180"/>
    </source>
</evidence>
<evidence type="ECO:0000256" key="1">
    <source>
        <dbReference type="ARBA" id="ARBA00008685"/>
    </source>
</evidence>
<organism evidence="24">
    <name type="scientific">Haemonchus placei</name>
    <name type="common">Barber's pole worm</name>
    <dbReference type="NCBI Taxonomy" id="6290"/>
    <lineage>
        <taxon>Eukaryota</taxon>
        <taxon>Metazoa</taxon>
        <taxon>Ecdysozoa</taxon>
        <taxon>Nematoda</taxon>
        <taxon>Chromadorea</taxon>
        <taxon>Rhabditida</taxon>
        <taxon>Rhabditina</taxon>
        <taxon>Rhabditomorpha</taxon>
        <taxon>Strongyloidea</taxon>
        <taxon>Trichostrongylidae</taxon>
        <taxon>Haemonchus</taxon>
    </lineage>
</organism>